<dbReference type="EMBL" id="JANBPW010001242">
    <property type="protein sequence ID" value="KAJ1945421.1"/>
    <property type="molecule type" value="Genomic_DNA"/>
</dbReference>
<dbReference type="Proteomes" id="UP001150603">
    <property type="component" value="Unassembled WGS sequence"/>
</dbReference>
<proteinExistence type="predicted"/>
<gene>
    <name evidence="1" type="ORF">FBU59_002311</name>
</gene>
<organism evidence="1 2">
    <name type="scientific">Linderina macrospora</name>
    <dbReference type="NCBI Taxonomy" id="4868"/>
    <lineage>
        <taxon>Eukaryota</taxon>
        <taxon>Fungi</taxon>
        <taxon>Fungi incertae sedis</taxon>
        <taxon>Zoopagomycota</taxon>
        <taxon>Kickxellomycotina</taxon>
        <taxon>Kickxellomycetes</taxon>
        <taxon>Kickxellales</taxon>
        <taxon>Kickxellaceae</taxon>
        <taxon>Linderina</taxon>
    </lineage>
</organism>
<evidence type="ECO:0000313" key="1">
    <source>
        <dbReference type="EMBL" id="KAJ1945421.1"/>
    </source>
</evidence>
<sequence length="492" mass="54551">MLVPRVVAADDAESLEYIFDGMDIKFLERLMRTGLKQTDQSTIMLDIAVPVISSFASHAQIAAKPRMLERIPTLLNVIGRQLPQVSNEATQAVCRIMSTDDGAESVLESPEGLIKAIDSLGSADPADGDLVSFVDFALNRLSTFANSGRGHGLLSQWVELVMTAAALFDDNQQMLKFELIGVLASALEPIDQETAADADTQRPCGQLTSHTISGCVSVLRQKSETTQYADQALVLASHLVRLWPDCVFTDKRRRGKEPDDQRKQSDLILRLACIEGQSSIDSMMISPPPAKGKPDQPRLKRGWKLPFCAEIAAGWLEWVARWLDEQEPESDDIDEEGIYSAMGSVQKLAAAAIGFLVDWRDRVERDQEVLEASPTVCLSTVRLLTQWLATDPKLHSDALPLLTMFTRWIKERPEHSTTLQGYLRPCITFALDTCGIDEGKFVKDLQARELTHTRGEGMEFASPWVGSIEFDDLAYAVYNIPSDEEILAKRQG</sequence>
<comment type="caution">
    <text evidence="1">The sequence shown here is derived from an EMBL/GenBank/DDBJ whole genome shotgun (WGS) entry which is preliminary data.</text>
</comment>
<name>A0ACC1JBU6_9FUNG</name>
<accession>A0ACC1JBU6</accession>
<reference evidence="1" key="1">
    <citation type="submission" date="2022-07" db="EMBL/GenBank/DDBJ databases">
        <title>Phylogenomic reconstructions and comparative analyses of Kickxellomycotina fungi.</title>
        <authorList>
            <person name="Reynolds N.K."/>
            <person name="Stajich J.E."/>
            <person name="Barry K."/>
            <person name="Grigoriev I.V."/>
            <person name="Crous P."/>
            <person name="Smith M.E."/>
        </authorList>
    </citation>
    <scope>NUCLEOTIDE SEQUENCE</scope>
    <source>
        <strain evidence="1">NRRL 5244</strain>
    </source>
</reference>
<protein>
    <submittedName>
        <fullName evidence="1">Uncharacterized protein</fullName>
    </submittedName>
</protein>
<evidence type="ECO:0000313" key="2">
    <source>
        <dbReference type="Proteomes" id="UP001150603"/>
    </source>
</evidence>
<keyword evidence="2" id="KW-1185">Reference proteome</keyword>